<accession>A0A975BWH8</accession>
<dbReference type="EMBL" id="CP061800">
    <property type="protein sequence ID" value="QTA92425.1"/>
    <property type="molecule type" value="Genomic_DNA"/>
</dbReference>
<evidence type="ECO:0000313" key="1">
    <source>
        <dbReference type="EMBL" id="QTA92425.1"/>
    </source>
</evidence>
<proteinExistence type="predicted"/>
<name>A0A975BWH8_9BACT</name>
<keyword evidence="2" id="KW-1185">Reference proteome</keyword>
<dbReference type="AlphaFoldDB" id="A0A975BWH8"/>
<evidence type="ECO:0000313" key="2">
    <source>
        <dbReference type="Proteomes" id="UP000663722"/>
    </source>
</evidence>
<dbReference type="Proteomes" id="UP000663722">
    <property type="component" value="Chromosome"/>
</dbReference>
<protein>
    <submittedName>
        <fullName evidence="1">Uncharacterized protein</fullName>
    </submittedName>
</protein>
<sequence>MDYFILISYMPKSVFEKSLWGRYYLQVICPCFRVPRGWYVYAGYAVPMGLGRG</sequence>
<organism evidence="1 2">
    <name type="scientific">Desulfonema magnum</name>
    <dbReference type="NCBI Taxonomy" id="45655"/>
    <lineage>
        <taxon>Bacteria</taxon>
        <taxon>Pseudomonadati</taxon>
        <taxon>Thermodesulfobacteriota</taxon>
        <taxon>Desulfobacteria</taxon>
        <taxon>Desulfobacterales</taxon>
        <taxon>Desulfococcaceae</taxon>
        <taxon>Desulfonema</taxon>
    </lineage>
</organism>
<reference evidence="1" key="1">
    <citation type="journal article" date="2021" name="Microb. Physiol.">
        <title>Proteogenomic Insights into the Physiology of Marine, Sulfate-Reducing, Filamentous Desulfonema limicola and Desulfonema magnum.</title>
        <authorList>
            <person name="Schnaars V."/>
            <person name="Wohlbrand L."/>
            <person name="Scheve S."/>
            <person name="Hinrichs C."/>
            <person name="Reinhardt R."/>
            <person name="Rabus R."/>
        </authorList>
    </citation>
    <scope>NUCLEOTIDE SEQUENCE</scope>
    <source>
        <strain evidence="1">4be13</strain>
    </source>
</reference>
<gene>
    <name evidence="1" type="ORF">dnm_085050</name>
</gene>
<dbReference type="KEGG" id="dmm:dnm_085050"/>